<feature type="non-terminal residue" evidence="1">
    <location>
        <position position="1"/>
    </location>
</feature>
<accession>A0A225UPE4</accession>
<reference evidence="2" key="1">
    <citation type="submission" date="2017-03" db="EMBL/GenBank/DDBJ databases">
        <title>Phytopthora megakarya and P. palmivora, two closely related causual agents of cacao black pod achieved similar genome size and gene model numbers by different mechanisms.</title>
        <authorList>
            <person name="Ali S."/>
            <person name="Shao J."/>
            <person name="Larry D.J."/>
            <person name="Kronmiller B."/>
            <person name="Shen D."/>
            <person name="Strem M.D."/>
            <person name="Melnick R.L."/>
            <person name="Guiltinan M.J."/>
            <person name="Tyler B.M."/>
            <person name="Meinhardt L.W."/>
            <person name="Bailey B.A."/>
        </authorList>
    </citation>
    <scope>NUCLEOTIDE SEQUENCE [LARGE SCALE GENOMIC DNA]</scope>
    <source>
        <strain evidence="2">zdho120</strain>
    </source>
</reference>
<proteinExistence type="predicted"/>
<name>A0A225UPE4_9STRA</name>
<evidence type="ECO:0000313" key="2">
    <source>
        <dbReference type="Proteomes" id="UP000198211"/>
    </source>
</evidence>
<gene>
    <name evidence="1" type="ORF">PHMEG_00035276</name>
</gene>
<protein>
    <submittedName>
        <fullName evidence="1">Uncharacterized protein</fullName>
    </submittedName>
</protein>
<dbReference type="Proteomes" id="UP000198211">
    <property type="component" value="Unassembled WGS sequence"/>
</dbReference>
<evidence type="ECO:0000313" key="1">
    <source>
        <dbReference type="EMBL" id="OWY94873.1"/>
    </source>
</evidence>
<dbReference type="OrthoDB" id="10340592at2759"/>
<sequence>LGVSGPFKSLQMTPPTRSIGAFSPVSFFDWCRFECFSSAQTTHFFLEWSVIEIPECGSREILSTVSNLKWPKHSWKYMNDPCCTSSSTAGNSAALIAQS</sequence>
<dbReference type="EMBL" id="NBNE01013713">
    <property type="protein sequence ID" value="OWY94873.1"/>
    <property type="molecule type" value="Genomic_DNA"/>
</dbReference>
<organism evidence="1 2">
    <name type="scientific">Phytophthora megakarya</name>
    <dbReference type="NCBI Taxonomy" id="4795"/>
    <lineage>
        <taxon>Eukaryota</taxon>
        <taxon>Sar</taxon>
        <taxon>Stramenopiles</taxon>
        <taxon>Oomycota</taxon>
        <taxon>Peronosporomycetes</taxon>
        <taxon>Peronosporales</taxon>
        <taxon>Peronosporaceae</taxon>
        <taxon>Phytophthora</taxon>
    </lineage>
</organism>
<dbReference type="AlphaFoldDB" id="A0A225UPE4"/>
<keyword evidence="2" id="KW-1185">Reference proteome</keyword>
<comment type="caution">
    <text evidence="1">The sequence shown here is derived from an EMBL/GenBank/DDBJ whole genome shotgun (WGS) entry which is preliminary data.</text>
</comment>